<feature type="coiled-coil region" evidence="1">
    <location>
        <begin position="372"/>
        <end position="406"/>
    </location>
</feature>
<name>R0K6V3_EXST2</name>
<reference evidence="3 4" key="2">
    <citation type="journal article" date="2013" name="PLoS Genet.">
        <title>Comparative genome structure, secondary metabolite, and effector coding capacity across Cochliobolus pathogens.</title>
        <authorList>
            <person name="Condon B.J."/>
            <person name="Leng Y."/>
            <person name="Wu D."/>
            <person name="Bushley K.E."/>
            <person name="Ohm R.A."/>
            <person name="Otillar R."/>
            <person name="Martin J."/>
            <person name="Schackwitz W."/>
            <person name="Grimwood J."/>
            <person name="MohdZainudin N."/>
            <person name="Xue C."/>
            <person name="Wang R."/>
            <person name="Manning V.A."/>
            <person name="Dhillon B."/>
            <person name="Tu Z.J."/>
            <person name="Steffenson B.J."/>
            <person name="Salamov A."/>
            <person name="Sun H."/>
            <person name="Lowry S."/>
            <person name="LaButti K."/>
            <person name="Han J."/>
            <person name="Copeland A."/>
            <person name="Lindquist E."/>
            <person name="Barry K."/>
            <person name="Schmutz J."/>
            <person name="Baker S.E."/>
            <person name="Ciuffetti L.M."/>
            <person name="Grigoriev I.V."/>
            <person name="Zhong S."/>
            <person name="Turgeon B.G."/>
        </authorList>
    </citation>
    <scope>NUCLEOTIDE SEQUENCE [LARGE SCALE GENOMIC DNA]</scope>
    <source>
        <strain evidence="4">28A</strain>
    </source>
</reference>
<feature type="region of interest" description="Disordered" evidence="2">
    <location>
        <begin position="298"/>
        <end position="317"/>
    </location>
</feature>
<feature type="coiled-coil region" evidence="1">
    <location>
        <begin position="443"/>
        <end position="544"/>
    </location>
</feature>
<feature type="region of interest" description="Disordered" evidence="2">
    <location>
        <begin position="1"/>
        <end position="38"/>
    </location>
</feature>
<feature type="compositionally biased region" description="Low complexity" evidence="2">
    <location>
        <begin position="251"/>
        <end position="267"/>
    </location>
</feature>
<dbReference type="HOGENOM" id="CLU_519693_0_0_1"/>
<keyword evidence="4" id="KW-1185">Reference proteome</keyword>
<sequence length="560" mass="63780">MQSLRRTAATAARASRTPLSRQSRRYAHDEAHAHGHATPAVDEPIGYGFWMTIGVIPAGLALYSISRNNGDNSEPYFTRMIASATAGMHEKWTSQNDLHVRMIEQAGEDRVLFLNTKPQEHVEMKFPEIMNVGSPYNVPAGSQVQLDKVIEKYKKLAYEDNERKLEKLRNNDISSEKPFEGKTRVKKAPDIHGKGTSTTMCIRDSLSAGRDMLPAPCRQPYTAPFLPELNFSRLVQRNDMNGSAWTDDSARTATATATPLRATSPAAMPSYTSPRGPSGPLAVDKAPSPSMAADENTAWARPNHHSTPNSKTSQYIDKITQENDRLRRELRAEKLAREDEAKRVSAAQTRAEDSRAEYQHLQVLADTNARAIERKDRKLEELKATLDTEIRRRKMAEQRAEEALKMLGDTRSETQRQLAQAYEMKGLADTNLETARDGFKRITDGYENKVRQINQELNELRKKRLEDADKIKRQAIISDQLQHESSRSTRTEAKLINLMEAYKQEHRKEMDSLIQEAERLRRALPEKEREAEKLVEAMKETRDKMRWVMTQHERQTGSRT</sequence>
<dbReference type="OrthoDB" id="3918393at2759"/>
<accession>R0K6V3</accession>
<dbReference type="Proteomes" id="UP000016935">
    <property type="component" value="Unassembled WGS sequence"/>
</dbReference>
<dbReference type="PANTHER" id="PTHR42100:SF1">
    <property type="entry name" value="OXIDOREDUCTASE 178 KDA SUBUNIT, PUTATIVE (AFU_ORTHOLOGUE AFUA_8G04320)-RELATED"/>
    <property type="match status" value="1"/>
</dbReference>
<gene>
    <name evidence="3" type="ORF">SETTUDRAFT_128371</name>
</gene>
<protein>
    <submittedName>
        <fullName evidence="3">Uncharacterized protein</fullName>
    </submittedName>
</protein>
<dbReference type="GO" id="GO:0005739">
    <property type="term" value="C:mitochondrion"/>
    <property type="evidence" value="ECO:0007669"/>
    <property type="project" value="InterPro"/>
</dbReference>
<dbReference type="PANTHER" id="PTHR42100">
    <property type="entry name" value="OXIDOREDUCTASE 178 KDA SUBUNIT, PUTATIVE (AFU_ORTHOLOGUE AFUA_8G04320)-RELATED"/>
    <property type="match status" value="1"/>
</dbReference>
<dbReference type="eggNOG" id="ENOG502S7GA">
    <property type="taxonomic scope" value="Eukaryota"/>
</dbReference>
<proteinExistence type="predicted"/>
<feature type="compositionally biased region" description="Polar residues" evidence="2">
    <location>
        <begin position="305"/>
        <end position="315"/>
    </location>
</feature>
<dbReference type="GeneID" id="19396045"/>
<feature type="region of interest" description="Disordered" evidence="2">
    <location>
        <begin position="242"/>
        <end position="293"/>
    </location>
</feature>
<organism evidence="3 4">
    <name type="scientific">Exserohilum turcicum (strain 28A)</name>
    <name type="common">Northern leaf blight fungus</name>
    <name type="synonym">Setosphaeria turcica</name>
    <dbReference type="NCBI Taxonomy" id="671987"/>
    <lineage>
        <taxon>Eukaryota</taxon>
        <taxon>Fungi</taxon>
        <taxon>Dikarya</taxon>
        <taxon>Ascomycota</taxon>
        <taxon>Pezizomycotina</taxon>
        <taxon>Dothideomycetes</taxon>
        <taxon>Pleosporomycetidae</taxon>
        <taxon>Pleosporales</taxon>
        <taxon>Pleosporineae</taxon>
        <taxon>Pleosporaceae</taxon>
        <taxon>Exserohilum</taxon>
    </lineage>
</organism>
<evidence type="ECO:0000313" key="4">
    <source>
        <dbReference type="Proteomes" id="UP000016935"/>
    </source>
</evidence>
<evidence type="ECO:0000313" key="3">
    <source>
        <dbReference type="EMBL" id="EOA88718.1"/>
    </source>
</evidence>
<evidence type="ECO:0000256" key="2">
    <source>
        <dbReference type="SAM" id="MobiDB-lite"/>
    </source>
</evidence>
<dbReference type="EMBL" id="KB908526">
    <property type="protein sequence ID" value="EOA88718.1"/>
    <property type="molecule type" value="Genomic_DNA"/>
</dbReference>
<evidence type="ECO:0000256" key="1">
    <source>
        <dbReference type="SAM" id="Coils"/>
    </source>
</evidence>
<dbReference type="RefSeq" id="XP_008023406.1">
    <property type="nucleotide sequence ID" value="XM_008025215.1"/>
</dbReference>
<keyword evidence="1" id="KW-0175">Coiled coil</keyword>
<dbReference type="AlphaFoldDB" id="R0K6V3"/>
<reference evidence="3 4" key="1">
    <citation type="journal article" date="2012" name="PLoS Pathog.">
        <title>Diverse lifestyles and strategies of plant pathogenesis encoded in the genomes of eighteen Dothideomycetes fungi.</title>
        <authorList>
            <person name="Ohm R.A."/>
            <person name="Feau N."/>
            <person name="Henrissat B."/>
            <person name="Schoch C.L."/>
            <person name="Horwitz B.A."/>
            <person name="Barry K.W."/>
            <person name="Condon B.J."/>
            <person name="Copeland A.C."/>
            <person name="Dhillon B."/>
            <person name="Glaser F."/>
            <person name="Hesse C.N."/>
            <person name="Kosti I."/>
            <person name="LaButti K."/>
            <person name="Lindquist E.A."/>
            <person name="Lucas S."/>
            <person name="Salamov A.A."/>
            <person name="Bradshaw R.E."/>
            <person name="Ciuffetti L."/>
            <person name="Hamelin R.C."/>
            <person name="Kema G.H.J."/>
            <person name="Lawrence C."/>
            <person name="Scott J.A."/>
            <person name="Spatafora J.W."/>
            <person name="Turgeon B.G."/>
            <person name="de Wit P.J.G.M."/>
            <person name="Zhong S."/>
            <person name="Goodwin S.B."/>
            <person name="Grigoriev I.V."/>
        </authorList>
    </citation>
    <scope>NUCLEOTIDE SEQUENCE [LARGE SCALE GENOMIC DNA]</scope>
    <source>
        <strain evidence="4">28A</strain>
    </source>
</reference>
<feature type="compositionally biased region" description="Low complexity" evidence="2">
    <location>
        <begin position="1"/>
        <end position="21"/>
    </location>
</feature>
<dbReference type="InterPro" id="IPR034444">
    <property type="entry name" value="Nuo17.8"/>
</dbReference>
<dbReference type="STRING" id="671987.R0K6V3"/>